<protein>
    <submittedName>
        <fullName evidence="1">Uncharacterized protein</fullName>
    </submittedName>
</protein>
<evidence type="ECO:0000313" key="2">
    <source>
        <dbReference type="Proteomes" id="UP001237642"/>
    </source>
</evidence>
<sequence length="172" mass="19708">MEDCKVKGAICKWRFFQIISGFGHEIKIYTSPAEFPDWISPSSDFGSSMSLDLPPNVSHNFLAMVLCFKRTGHPDIDLLNYSVHNTTSDFKWTDSVRYDYHDVMIIVLPRSIFSVNDGDETIELRSNQGIIGIHLMYQTENTTDEHDSSIVNVEDESSYPSKRLKHLESVRN</sequence>
<accession>A0AAD8GRP7</accession>
<gene>
    <name evidence="1" type="ORF">POM88_052466</name>
</gene>
<proteinExistence type="predicted"/>
<reference evidence="1" key="1">
    <citation type="submission" date="2023-02" db="EMBL/GenBank/DDBJ databases">
        <title>Genome of toxic invasive species Heracleum sosnowskyi carries increased number of genes despite the absence of recent whole-genome duplications.</title>
        <authorList>
            <person name="Schelkunov M."/>
            <person name="Shtratnikova V."/>
            <person name="Makarenko M."/>
            <person name="Klepikova A."/>
            <person name="Omelchenko D."/>
            <person name="Novikova G."/>
            <person name="Obukhova E."/>
            <person name="Bogdanov V."/>
            <person name="Penin A."/>
            <person name="Logacheva M."/>
        </authorList>
    </citation>
    <scope>NUCLEOTIDE SEQUENCE</scope>
    <source>
        <strain evidence="1">Hsosn_3</strain>
        <tissue evidence="1">Leaf</tissue>
    </source>
</reference>
<name>A0AAD8GRP7_9APIA</name>
<dbReference type="AlphaFoldDB" id="A0AAD8GRP7"/>
<dbReference type="Proteomes" id="UP001237642">
    <property type="component" value="Unassembled WGS sequence"/>
</dbReference>
<keyword evidence="2" id="KW-1185">Reference proteome</keyword>
<organism evidence="1 2">
    <name type="scientific">Heracleum sosnowskyi</name>
    <dbReference type="NCBI Taxonomy" id="360622"/>
    <lineage>
        <taxon>Eukaryota</taxon>
        <taxon>Viridiplantae</taxon>
        <taxon>Streptophyta</taxon>
        <taxon>Embryophyta</taxon>
        <taxon>Tracheophyta</taxon>
        <taxon>Spermatophyta</taxon>
        <taxon>Magnoliopsida</taxon>
        <taxon>eudicotyledons</taxon>
        <taxon>Gunneridae</taxon>
        <taxon>Pentapetalae</taxon>
        <taxon>asterids</taxon>
        <taxon>campanulids</taxon>
        <taxon>Apiales</taxon>
        <taxon>Apiaceae</taxon>
        <taxon>Apioideae</taxon>
        <taxon>apioid superclade</taxon>
        <taxon>Tordylieae</taxon>
        <taxon>Tordyliinae</taxon>
        <taxon>Heracleum</taxon>
    </lineage>
</organism>
<comment type="caution">
    <text evidence="1">The sequence shown here is derived from an EMBL/GenBank/DDBJ whole genome shotgun (WGS) entry which is preliminary data.</text>
</comment>
<reference evidence="1" key="2">
    <citation type="submission" date="2023-05" db="EMBL/GenBank/DDBJ databases">
        <authorList>
            <person name="Schelkunov M.I."/>
        </authorList>
    </citation>
    <scope>NUCLEOTIDE SEQUENCE</scope>
    <source>
        <strain evidence="1">Hsosn_3</strain>
        <tissue evidence="1">Leaf</tissue>
    </source>
</reference>
<evidence type="ECO:0000313" key="1">
    <source>
        <dbReference type="EMBL" id="KAK1353331.1"/>
    </source>
</evidence>
<dbReference type="EMBL" id="JAUIZM010000013">
    <property type="protein sequence ID" value="KAK1353331.1"/>
    <property type="molecule type" value="Genomic_DNA"/>
</dbReference>